<gene>
    <name evidence="3" type="ORF">AJ80_07577</name>
</gene>
<name>A0A2B7XLU6_POLH7</name>
<dbReference type="OrthoDB" id="2351940at2759"/>
<dbReference type="EMBL" id="PDNA01000149">
    <property type="protein sequence ID" value="PGH10126.1"/>
    <property type="molecule type" value="Genomic_DNA"/>
</dbReference>
<feature type="region of interest" description="Disordered" evidence="2">
    <location>
        <begin position="425"/>
        <end position="446"/>
    </location>
</feature>
<dbReference type="STRING" id="1447883.A0A2B7XLU6"/>
<evidence type="ECO:0000313" key="3">
    <source>
        <dbReference type="EMBL" id="PGH10126.1"/>
    </source>
</evidence>
<sequence length="528" mass="59032">MSRNQDIAQHIQNHGRLIERLERELLGLDPGATARRAARRRYTILNDRERERRLELERERARRSEGILLPAMRAIADADQNSRNDDSSTPAFPPRRPGLMDIGDEVARANARQHNISHLRQAAAHLNNASSLLDEPLPPIATPSLTAQGNSIEDRGGRWRPKRRKLDSDDMREGIRGFSYGHYGQVVPGPLEMEIVSCDGGTYETHGENSMAENILLNDSSVYCTKSDRCNILLRHQGEAPFCLKKIVIKAPKSGYDSPLQKGMIFVSMTSDDLLARACKYRPIRERGSRERRPHARGYISQRYPYLTRPPLQSLERTSAPSPDPWSDSDNDLTAVPPSTTTTAGPSASDFRVTTSFDDKSEDDQSAEEDVAAADSSSSSESEDTSRGGHAEAEFLETDSDDYAGETQTALIRRRLMMRRRLREAMNSTEERERGRRQGPAAATVEPSSMFGHAPSSQQHVEALAPHAQFSFADQKKNMVSIKFDPPVSGRFILIRLWSRYGGPNIDIQSVVAHGFAGPRFFPSIELR</sequence>
<proteinExistence type="predicted"/>
<feature type="region of interest" description="Disordered" evidence="2">
    <location>
        <begin position="286"/>
        <end position="406"/>
    </location>
</feature>
<evidence type="ECO:0000256" key="2">
    <source>
        <dbReference type="SAM" id="MobiDB-lite"/>
    </source>
</evidence>
<reference evidence="3 4" key="1">
    <citation type="submission" date="2017-10" db="EMBL/GenBank/DDBJ databases">
        <title>Comparative genomics in systemic dimorphic fungi from Ajellomycetaceae.</title>
        <authorList>
            <person name="Munoz J.F."/>
            <person name="Mcewen J.G."/>
            <person name="Clay O.K."/>
            <person name="Cuomo C.A."/>
        </authorList>
    </citation>
    <scope>NUCLEOTIDE SEQUENCE [LARGE SCALE GENOMIC DNA]</scope>
    <source>
        <strain evidence="3 4">UAMH7299</strain>
    </source>
</reference>
<evidence type="ECO:0000313" key="4">
    <source>
        <dbReference type="Proteomes" id="UP000224634"/>
    </source>
</evidence>
<organism evidence="3 4">
    <name type="scientific">Polytolypa hystricis (strain UAMH7299)</name>
    <dbReference type="NCBI Taxonomy" id="1447883"/>
    <lineage>
        <taxon>Eukaryota</taxon>
        <taxon>Fungi</taxon>
        <taxon>Dikarya</taxon>
        <taxon>Ascomycota</taxon>
        <taxon>Pezizomycotina</taxon>
        <taxon>Eurotiomycetes</taxon>
        <taxon>Eurotiomycetidae</taxon>
        <taxon>Onygenales</taxon>
        <taxon>Onygenales incertae sedis</taxon>
        <taxon>Polytolypa</taxon>
    </lineage>
</organism>
<keyword evidence="1" id="KW-0175">Coiled coil</keyword>
<feature type="compositionally biased region" description="Basic and acidic residues" evidence="2">
    <location>
        <begin position="384"/>
        <end position="393"/>
    </location>
</feature>
<feature type="compositionally biased region" description="Acidic residues" evidence="2">
    <location>
        <begin position="360"/>
        <end position="372"/>
    </location>
</feature>
<comment type="caution">
    <text evidence="3">The sequence shown here is derived from an EMBL/GenBank/DDBJ whole genome shotgun (WGS) entry which is preliminary data.</text>
</comment>
<accession>A0A2B7XLU6</accession>
<feature type="compositionally biased region" description="Low complexity" evidence="2">
    <location>
        <begin position="334"/>
        <end position="349"/>
    </location>
</feature>
<keyword evidence="4" id="KW-1185">Reference proteome</keyword>
<protein>
    <submittedName>
        <fullName evidence="3">Uncharacterized protein</fullName>
    </submittedName>
</protein>
<evidence type="ECO:0000256" key="1">
    <source>
        <dbReference type="SAM" id="Coils"/>
    </source>
</evidence>
<dbReference type="Proteomes" id="UP000224634">
    <property type="component" value="Unassembled WGS sequence"/>
</dbReference>
<dbReference type="AlphaFoldDB" id="A0A2B7XLU6"/>
<feature type="compositionally biased region" description="Acidic residues" evidence="2">
    <location>
        <begin position="394"/>
        <end position="404"/>
    </location>
</feature>
<feature type="region of interest" description="Disordered" evidence="2">
    <location>
        <begin position="75"/>
        <end position="97"/>
    </location>
</feature>
<feature type="region of interest" description="Disordered" evidence="2">
    <location>
        <begin position="142"/>
        <end position="166"/>
    </location>
</feature>
<feature type="coiled-coil region" evidence="1">
    <location>
        <begin position="4"/>
        <end position="59"/>
    </location>
</feature>